<feature type="domain" description="Wolframin OB-fold" evidence="3">
    <location>
        <begin position="724"/>
        <end position="828"/>
    </location>
</feature>
<keyword evidence="2" id="KW-0812">Transmembrane</keyword>
<feature type="transmembrane region" description="Helical" evidence="2">
    <location>
        <begin position="522"/>
        <end position="545"/>
    </location>
</feature>
<gene>
    <name evidence="6" type="primary">WFS1</name>
</gene>
<feature type="transmembrane region" description="Helical" evidence="2">
    <location>
        <begin position="491"/>
        <end position="510"/>
    </location>
</feature>
<feature type="compositionally biased region" description="Polar residues" evidence="1">
    <location>
        <begin position="89"/>
        <end position="113"/>
    </location>
</feature>
<feature type="compositionally biased region" description="Acidic residues" evidence="1">
    <location>
        <begin position="127"/>
        <end position="138"/>
    </location>
</feature>
<keyword evidence="5" id="KW-1185">Reference proteome</keyword>
<evidence type="ECO:0000259" key="4">
    <source>
        <dbReference type="Pfam" id="PF20053"/>
    </source>
</evidence>
<dbReference type="Proteomes" id="UP000694865">
    <property type="component" value="Unplaced"/>
</dbReference>
<dbReference type="Pfam" id="PF20053">
    <property type="entry name" value="WC-rich"/>
    <property type="match status" value="1"/>
</dbReference>
<dbReference type="PANTHER" id="PTHR13098:SF3">
    <property type="entry name" value="WOLFRAMIN"/>
    <property type="match status" value="1"/>
</dbReference>
<reference evidence="6" key="1">
    <citation type="submission" date="2025-08" db="UniProtKB">
        <authorList>
            <consortium name="RefSeq"/>
        </authorList>
    </citation>
    <scope>IDENTIFICATION</scope>
    <source>
        <tissue evidence="6">Testes</tissue>
    </source>
</reference>
<dbReference type="PRINTS" id="PR02060">
    <property type="entry name" value="WOLFFAMILY"/>
</dbReference>
<feature type="compositionally biased region" description="Low complexity" evidence="1">
    <location>
        <begin position="114"/>
        <end position="126"/>
    </location>
</feature>
<keyword evidence="2" id="KW-0472">Membrane</keyword>
<evidence type="ECO:0000313" key="5">
    <source>
        <dbReference type="Proteomes" id="UP000694865"/>
    </source>
</evidence>
<feature type="compositionally biased region" description="Basic and acidic residues" evidence="1">
    <location>
        <begin position="9"/>
        <end position="41"/>
    </location>
</feature>
<dbReference type="PANTHER" id="PTHR13098">
    <property type="entry name" value="WOLFRAMIN"/>
    <property type="match status" value="1"/>
</dbReference>
<dbReference type="Pfam" id="PF19913">
    <property type="entry name" value="WCOB"/>
    <property type="match status" value="1"/>
</dbReference>
<feature type="transmembrane region" description="Helical" evidence="2">
    <location>
        <begin position="362"/>
        <end position="379"/>
    </location>
</feature>
<dbReference type="InterPro" id="IPR026209">
    <property type="entry name" value="Wolframin_fam"/>
</dbReference>
<keyword evidence="2" id="KW-1133">Transmembrane helix</keyword>
<feature type="transmembrane region" description="Helical" evidence="2">
    <location>
        <begin position="456"/>
        <end position="479"/>
    </location>
</feature>
<feature type="transmembrane region" description="Helical" evidence="2">
    <location>
        <begin position="298"/>
        <end position="322"/>
    </location>
</feature>
<evidence type="ECO:0000256" key="2">
    <source>
        <dbReference type="SAM" id="Phobius"/>
    </source>
</evidence>
<evidence type="ECO:0000313" key="6">
    <source>
        <dbReference type="RefSeq" id="XP_002741405.1"/>
    </source>
</evidence>
<evidence type="ECO:0000259" key="3">
    <source>
        <dbReference type="Pfam" id="PF19913"/>
    </source>
</evidence>
<feature type="domain" description="Wolframin cysteine-rich" evidence="4">
    <location>
        <begin position="619"/>
        <end position="722"/>
    </location>
</feature>
<feature type="region of interest" description="Disordered" evidence="1">
    <location>
        <begin position="1"/>
        <end position="140"/>
    </location>
</feature>
<name>A0ABM0H0D3_SACKO</name>
<evidence type="ECO:0000256" key="1">
    <source>
        <dbReference type="SAM" id="MobiDB-lite"/>
    </source>
</evidence>
<dbReference type="InterPro" id="IPR045400">
    <property type="entry name" value="Wolframin_Cys-rich"/>
</dbReference>
<organism evidence="5 6">
    <name type="scientific">Saccoglossus kowalevskii</name>
    <name type="common">Acorn worm</name>
    <dbReference type="NCBI Taxonomy" id="10224"/>
    <lineage>
        <taxon>Eukaryota</taxon>
        <taxon>Metazoa</taxon>
        <taxon>Hemichordata</taxon>
        <taxon>Enteropneusta</taxon>
        <taxon>Harrimaniidae</taxon>
        <taxon>Saccoglossus</taxon>
    </lineage>
</organism>
<dbReference type="RefSeq" id="XP_002741405.1">
    <property type="nucleotide sequence ID" value="XM_002741359.2"/>
</dbReference>
<sequence length="831" mass="91344">MDETSDASGAEKRRLVEETAEEGGKEFDAEPQSEKREEDNRMQNVEADDGSMPTPLSKSVNDGAEQPDAPTQSVEVLGGKESPPITVLDTEQSGDNSRAITTDEGNVSNNAPPDTTTDTVGDVSTNTEDDTTENDEIDSGGGIADAAKSFFHSLLPENETVLTKESLRNAISGAAMSASKLREIRIMEKLIDKGEELSEDAFIGKAVDLAEGILPKELSNLSDIGDFDTNIDPEEYEKATAIQKVLKYPGYSMKLAASYVIDTVSNKGLSWLRNMVPTAQIQTLLLIFLYSVCTLDTILFVVPIFLQYLSFFSLIVCTLQMFQGKRKQINLKSWSQMLSDHYRALDKDQTESYFDWTTLKPYFSFLAALLSFVFSFSLVDTDWLPYSEFTIISLFLTMSSYIGLGDSEDHITLVSLCVQVVTAVQSSVVQSSSQGVMLSIANNLNNGYTISLMESLHVHLTVLTALHLIPPALFINVLLRKSWRDGLQILIPHLICVMWLQIAVTCYSQSSIYGLMRGLFGWWAMVFIAPIMVLITIVWLAIWVIKVVFITGSGLKILISLILLGVVLLLPIYLSKGLPFKLSKKAVTSALVVAGILSLFPAVYVGITQFKSGASKMSWQQYYNLCGPVTGKSTVANTQIVCDHLTGQWVTWQGNVTGVKISAVDNKAEAALNVFPATLSNWLSCVYGDPYPECNTTENATENGTNKLCEIKQISGRDCHMSKYDTLTFQISAKMKSTDGKSSVINIVASHSFRHTALSLQIGNRIEFTGTLTTNLGAPGLTLTLYSLQCLTCTSIQADLITQQQTISEQLMESLFFALNFFIPPFFSTSE</sequence>
<dbReference type="GeneID" id="100329063"/>
<proteinExistence type="predicted"/>
<feature type="transmembrane region" description="Helical" evidence="2">
    <location>
        <begin position="557"/>
        <end position="574"/>
    </location>
</feature>
<accession>A0ABM0H0D3</accession>
<feature type="transmembrane region" description="Helical" evidence="2">
    <location>
        <begin position="586"/>
        <end position="607"/>
    </location>
</feature>
<protein>
    <submittedName>
        <fullName evidence="6">LOW QUALITY PROTEIN: wolframin</fullName>
    </submittedName>
</protein>
<dbReference type="InterPro" id="IPR045461">
    <property type="entry name" value="Wolframin_OB_fold"/>
</dbReference>